<feature type="compositionally biased region" description="Basic and acidic residues" evidence="8">
    <location>
        <begin position="477"/>
        <end position="488"/>
    </location>
</feature>
<comment type="similarity">
    <text evidence="1">Belongs to the bZIP family. CNC subfamily.</text>
</comment>
<evidence type="ECO:0000256" key="6">
    <source>
        <dbReference type="ARBA" id="ARBA00023242"/>
    </source>
</evidence>
<keyword evidence="6" id="KW-0539">Nucleus</keyword>
<evidence type="ECO:0000313" key="11">
    <source>
        <dbReference type="Proteomes" id="UP000694381"/>
    </source>
</evidence>
<feature type="region of interest" description="Disordered" evidence="8">
    <location>
        <begin position="465"/>
        <end position="488"/>
    </location>
</feature>
<sequence>MKLFKPWWTARGGLLHLTLLLSLAGLRVDLDLYLLPPPASLFRDELLARGAYALSPFAPSRGSRELDPAAPLEGQLLREVRSLGVPFIPRTRVDAWLVHSVATGDADGAHGLLGAAASSAVGEGGSQVAAGGDGDPRAARDSPLAGAEEKGAAEPTTQVRDAGGRASQENEILREKTEAVNPSSKQEEKEEGVSAHKQSRQQSGDNENKMADAPGWEAEILESRNESHLNWADTSFSLEDFFQLLSSQPEHSLEGISLEGIPPFSGCINEEVNSSAHYSTNFSHAVSHDVNLHEAMLCPNTFGRDPVARTSYTQEPPLQLYSHTNLEQALPAINLTGFLTPVINQMRNQTNQDLMSDLDTNIFDEINPMSLAIGGFSSLEVFQPFEEPDSELLLNSSHDSNSITKSNSHSINYRDLQPFSFHDLEGAVGGCYTEPHKLCHMDLGCQHVFHNHTYHLQTCAPEPTTESLTWPGKSQKTNREINPDRDLSRDEQRAKALHIPFSVDEIVRMPVDNFNSMLSRYYLTDLQISLIRDIRRRGKNKVAAQNCRKRKLDLILNLEDDIRNLQAKKEALNRERGQCNKAIDIMKQKLHHLYYDVFSKLRDDQGRPVNPNQYALQCSHDGTVLIVPKDLVTSGHRKEAQKGKRKGERKN</sequence>
<dbReference type="SUPFAM" id="SSF47454">
    <property type="entry name" value="A DNA-binding domain in eukaryotic transcription factors"/>
    <property type="match status" value="1"/>
</dbReference>
<dbReference type="Proteomes" id="UP000694381">
    <property type="component" value="Unassembled WGS sequence"/>
</dbReference>
<dbReference type="PROSITE" id="PS00036">
    <property type="entry name" value="BZIP_BASIC"/>
    <property type="match status" value="1"/>
</dbReference>
<keyword evidence="4" id="KW-0010">Activator</keyword>
<proteinExistence type="inferred from homology"/>
<dbReference type="GeneTree" id="ENSGT00950000182892"/>
<dbReference type="InterPro" id="IPR004827">
    <property type="entry name" value="bZIP"/>
</dbReference>
<name>A0A8C6RWF0_NANGA</name>
<organism evidence="10 11">
    <name type="scientific">Nannospalax galili</name>
    <name type="common">Northern Israeli blind subterranean mole rat</name>
    <name type="synonym">Spalax galili</name>
    <dbReference type="NCBI Taxonomy" id="1026970"/>
    <lineage>
        <taxon>Eukaryota</taxon>
        <taxon>Metazoa</taxon>
        <taxon>Chordata</taxon>
        <taxon>Craniata</taxon>
        <taxon>Vertebrata</taxon>
        <taxon>Euteleostomi</taxon>
        <taxon>Mammalia</taxon>
        <taxon>Eutheria</taxon>
        <taxon>Euarchontoglires</taxon>
        <taxon>Glires</taxon>
        <taxon>Rodentia</taxon>
        <taxon>Myomorpha</taxon>
        <taxon>Muroidea</taxon>
        <taxon>Spalacidae</taxon>
        <taxon>Spalacinae</taxon>
        <taxon>Nannospalax</taxon>
    </lineage>
</organism>
<dbReference type="PROSITE" id="PS50217">
    <property type="entry name" value="BZIP"/>
    <property type="match status" value="1"/>
</dbReference>
<feature type="compositionally biased region" description="Polar residues" evidence="8">
    <location>
        <begin position="465"/>
        <end position="475"/>
    </location>
</feature>
<evidence type="ECO:0000256" key="5">
    <source>
        <dbReference type="ARBA" id="ARBA00023163"/>
    </source>
</evidence>
<evidence type="ECO:0000256" key="7">
    <source>
        <dbReference type="SAM" id="Coils"/>
    </source>
</evidence>
<evidence type="ECO:0000256" key="3">
    <source>
        <dbReference type="ARBA" id="ARBA00023125"/>
    </source>
</evidence>
<evidence type="ECO:0000259" key="9">
    <source>
        <dbReference type="PROSITE" id="PS50217"/>
    </source>
</evidence>
<evidence type="ECO:0000256" key="8">
    <source>
        <dbReference type="SAM" id="MobiDB-lite"/>
    </source>
</evidence>
<dbReference type="GO" id="GO:0000978">
    <property type="term" value="F:RNA polymerase II cis-regulatory region sequence-specific DNA binding"/>
    <property type="evidence" value="ECO:0007669"/>
    <property type="project" value="Ensembl"/>
</dbReference>
<dbReference type="InterPro" id="IPR047167">
    <property type="entry name" value="NFE2-like"/>
</dbReference>
<dbReference type="CDD" id="cd14720">
    <property type="entry name" value="bZIP_NFE2-like"/>
    <property type="match status" value="1"/>
</dbReference>
<feature type="domain" description="BZIP" evidence="9">
    <location>
        <begin position="530"/>
        <end position="593"/>
    </location>
</feature>
<evidence type="ECO:0000256" key="1">
    <source>
        <dbReference type="ARBA" id="ARBA00008157"/>
    </source>
</evidence>
<keyword evidence="7" id="KW-0175">Coiled coil</keyword>
<keyword evidence="2" id="KW-0805">Transcription regulation</keyword>
<keyword evidence="5" id="KW-0804">Transcription</keyword>
<evidence type="ECO:0000256" key="2">
    <source>
        <dbReference type="ARBA" id="ARBA00023015"/>
    </source>
</evidence>
<dbReference type="Gene3D" id="1.10.880.10">
    <property type="entry name" value="Transcription factor, Skn-1-like, DNA-binding domain"/>
    <property type="match status" value="1"/>
</dbReference>
<dbReference type="PANTHER" id="PTHR24411:SF8">
    <property type="entry name" value="NUCLEAR FACTOR ERYTHROID 2-RELATED FACTOR 3"/>
    <property type="match status" value="1"/>
</dbReference>
<protein>
    <submittedName>
        <fullName evidence="10">Nuclear factor, erythroid derived 2, like 3</fullName>
    </submittedName>
</protein>
<keyword evidence="3" id="KW-0238">DNA-binding</keyword>
<gene>
    <name evidence="10" type="primary">Nfe2l3</name>
</gene>
<dbReference type="SMART" id="SM00338">
    <property type="entry name" value="BRLZ"/>
    <property type="match status" value="1"/>
</dbReference>
<reference evidence="10" key="1">
    <citation type="submission" date="2025-08" db="UniProtKB">
        <authorList>
            <consortium name="Ensembl"/>
        </authorList>
    </citation>
    <scope>IDENTIFICATION</scope>
</reference>
<dbReference type="AlphaFoldDB" id="A0A8C6RWF0"/>
<dbReference type="GO" id="GO:0001227">
    <property type="term" value="F:DNA-binding transcription repressor activity, RNA polymerase II-specific"/>
    <property type="evidence" value="ECO:0007669"/>
    <property type="project" value="Ensembl"/>
</dbReference>
<dbReference type="Ensembl" id="ENSNGAT00000030627.1">
    <property type="protein sequence ID" value="ENSNGAP00000024914.1"/>
    <property type="gene ID" value="ENSNGAG00000023028.1"/>
</dbReference>
<feature type="compositionally biased region" description="Basic and acidic residues" evidence="8">
    <location>
        <begin position="185"/>
        <end position="194"/>
    </location>
</feature>
<dbReference type="SUPFAM" id="SSF57959">
    <property type="entry name" value="Leucine zipper domain"/>
    <property type="match status" value="1"/>
</dbReference>
<keyword evidence="11" id="KW-1185">Reference proteome</keyword>
<feature type="coiled-coil region" evidence="7">
    <location>
        <begin position="548"/>
        <end position="589"/>
    </location>
</feature>
<dbReference type="PANTHER" id="PTHR24411">
    <property type="entry name" value="NUCLEAR FACTOR ERYTHROID 2-RELATED FACTOR"/>
    <property type="match status" value="1"/>
</dbReference>
<evidence type="ECO:0000313" key="10">
    <source>
        <dbReference type="Ensembl" id="ENSNGAP00000024914.1"/>
    </source>
</evidence>
<dbReference type="InterPro" id="IPR008917">
    <property type="entry name" value="TF_DNA-bd_sf"/>
</dbReference>
<dbReference type="InterPro" id="IPR004826">
    <property type="entry name" value="bZIP_Maf"/>
</dbReference>
<dbReference type="InterPro" id="IPR046347">
    <property type="entry name" value="bZIP_sf"/>
</dbReference>
<evidence type="ECO:0000256" key="4">
    <source>
        <dbReference type="ARBA" id="ARBA00023159"/>
    </source>
</evidence>
<feature type="region of interest" description="Disordered" evidence="8">
    <location>
        <begin position="123"/>
        <end position="211"/>
    </location>
</feature>
<reference evidence="10" key="2">
    <citation type="submission" date="2025-09" db="UniProtKB">
        <authorList>
            <consortium name="Ensembl"/>
        </authorList>
    </citation>
    <scope>IDENTIFICATION</scope>
</reference>
<dbReference type="Pfam" id="PF03131">
    <property type="entry name" value="bZIP_Maf"/>
    <property type="match status" value="1"/>
</dbReference>
<accession>A0A8C6RWF0</accession>
<dbReference type="GO" id="GO:0090575">
    <property type="term" value="C:RNA polymerase II transcription regulator complex"/>
    <property type="evidence" value="ECO:0007669"/>
    <property type="project" value="Ensembl"/>
</dbReference>
<dbReference type="OMA" id="CNLQARK"/>